<dbReference type="InterPro" id="IPR022663">
    <property type="entry name" value="DapB_C"/>
</dbReference>
<dbReference type="UniPathway" id="UPA00034">
    <property type="reaction ID" value="UER00018"/>
</dbReference>
<evidence type="ECO:0000256" key="4">
    <source>
        <dbReference type="ARBA" id="ARBA00022857"/>
    </source>
</evidence>
<dbReference type="EC" id="1.17.1.8" evidence="10 13"/>
<comment type="pathway">
    <text evidence="9 13">Amino-acid biosynthesis; L-lysine biosynthesis via DAP pathway; (S)-tetrahydrodipicolinate from L-aspartate: step 4/4.</text>
</comment>
<sequence>MNKKTRIAITGPLGRMGQNLIKEIQKNKQTCLTAALVQKNHKLINEDIGEVLGIKKIGVFISDQLDIKKNNFDVLIDFTQPNSTLKYLKYCSQFKKNIVIGTTGFSTEEMNIIQSHSKKIGIILSSNFSIGINLLFQLIKKTTEIIGKNSDINIIEYHHRNKIDAPSGTALAIGEIISKVMNWDLNKHSIYYQKGITGIRETKKIGFSIVRAGDIVGKHTVMFSNSGEEIKITHTASNRTSFAKGAIQSALWIHKKNTGLFDMQDVLSFS</sequence>
<dbReference type="PROSITE" id="PS01298">
    <property type="entry name" value="DAPB"/>
    <property type="match status" value="1"/>
</dbReference>
<evidence type="ECO:0000256" key="10">
    <source>
        <dbReference type="ARBA" id="ARBA00038983"/>
    </source>
</evidence>
<name>A0A4D6XW09_9GAMM</name>
<comment type="catalytic activity">
    <reaction evidence="11 13">
        <text>(S)-2,3,4,5-tetrahydrodipicolinate + NADP(+) + H2O = (2S,4S)-4-hydroxy-2,3,4,5-tetrahydrodipicolinate + NADPH + H(+)</text>
        <dbReference type="Rhea" id="RHEA:35331"/>
        <dbReference type="ChEBI" id="CHEBI:15377"/>
        <dbReference type="ChEBI" id="CHEBI:15378"/>
        <dbReference type="ChEBI" id="CHEBI:16845"/>
        <dbReference type="ChEBI" id="CHEBI:57783"/>
        <dbReference type="ChEBI" id="CHEBI:58349"/>
        <dbReference type="ChEBI" id="CHEBI:67139"/>
        <dbReference type="EC" id="1.17.1.8"/>
    </reaction>
</comment>
<dbReference type="EMBL" id="CP034876">
    <property type="protein sequence ID" value="QCI20883.1"/>
    <property type="molecule type" value="Genomic_DNA"/>
</dbReference>
<evidence type="ECO:0000256" key="7">
    <source>
        <dbReference type="ARBA" id="ARBA00023027"/>
    </source>
</evidence>
<feature type="binding site" evidence="13">
    <location>
        <begin position="125"/>
        <end position="128"/>
    </location>
    <ligand>
        <name>NAD(+)</name>
        <dbReference type="ChEBI" id="CHEBI:57540"/>
    </ligand>
</feature>
<keyword evidence="3 13" id="KW-0028">Amino-acid biosynthesis</keyword>
<keyword evidence="5 13" id="KW-0220">Diaminopimelate biosynthesis</keyword>
<evidence type="ECO:0000256" key="3">
    <source>
        <dbReference type="ARBA" id="ARBA00022605"/>
    </source>
</evidence>
<dbReference type="SUPFAM" id="SSF51735">
    <property type="entry name" value="NAD(P)-binding Rossmann-fold domains"/>
    <property type="match status" value="1"/>
</dbReference>
<evidence type="ECO:0000259" key="15">
    <source>
        <dbReference type="Pfam" id="PF05173"/>
    </source>
</evidence>
<dbReference type="GO" id="GO:0050661">
    <property type="term" value="F:NADP binding"/>
    <property type="evidence" value="ECO:0007669"/>
    <property type="project" value="UniProtKB-UniRule"/>
</dbReference>
<dbReference type="Gene3D" id="3.30.360.10">
    <property type="entry name" value="Dihydrodipicolinate Reductase, domain 2"/>
    <property type="match status" value="1"/>
</dbReference>
<dbReference type="HAMAP" id="MF_00102">
    <property type="entry name" value="DapB"/>
    <property type="match status" value="1"/>
</dbReference>
<dbReference type="SUPFAM" id="SSF55347">
    <property type="entry name" value="Glyceraldehyde-3-phosphate dehydrogenase-like, C-terminal domain"/>
    <property type="match status" value="1"/>
</dbReference>
<feature type="active site" description="Proton donor" evidence="13">
    <location>
        <position position="162"/>
    </location>
</feature>
<comment type="similarity">
    <text evidence="1 13">Belongs to the DapB family.</text>
</comment>
<dbReference type="Gene3D" id="3.40.50.720">
    <property type="entry name" value="NAD(P)-binding Rossmann-like Domain"/>
    <property type="match status" value="1"/>
</dbReference>
<comment type="caution">
    <text evidence="13">Lacks conserved residue(s) required for the propagation of feature annotation.</text>
</comment>
<proteinExistence type="inferred from homology"/>
<dbReference type="InterPro" id="IPR023940">
    <property type="entry name" value="DHDPR_bac"/>
</dbReference>
<dbReference type="Pfam" id="PF05173">
    <property type="entry name" value="DapB_C"/>
    <property type="match status" value="1"/>
</dbReference>
<feature type="binding site" evidence="13">
    <location>
        <position position="159"/>
    </location>
    <ligand>
        <name>(S)-2,3,4,5-tetrahydrodipicolinate</name>
        <dbReference type="ChEBI" id="CHEBI:16845"/>
    </ligand>
</feature>
<dbReference type="GO" id="GO:0008839">
    <property type="term" value="F:4-hydroxy-tetrahydrodipicolinate reductase"/>
    <property type="evidence" value="ECO:0007669"/>
    <property type="project" value="UniProtKB-UniRule"/>
</dbReference>
<evidence type="ECO:0000256" key="1">
    <source>
        <dbReference type="ARBA" id="ARBA00006642"/>
    </source>
</evidence>
<feature type="binding site" evidence="13">
    <location>
        <begin position="11"/>
        <end position="16"/>
    </location>
    <ligand>
        <name>NAD(+)</name>
        <dbReference type="ChEBI" id="CHEBI:57540"/>
    </ligand>
</feature>
<dbReference type="NCBIfam" id="TIGR00036">
    <property type="entry name" value="dapB"/>
    <property type="match status" value="1"/>
</dbReference>
<dbReference type="GO" id="GO:0009089">
    <property type="term" value="P:lysine biosynthetic process via diaminopimelate"/>
    <property type="evidence" value="ECO:0007669"/>
    <property type="project" value="UniProtKB-UniRule"/>
</dbReference>
<gene>
    <name evidence="13" type="primary">dapB</name>
    <name evidence="16" type="ORF">D9V68_00735</name>
</gene>
<keyword evidence="4 13" id="KW-0521">NADP</keyword>
<dbReference type="RefSeq" id="WP_158357383.1">
    <property type="nucleotide sequence ID" value="NZ_CP034876.1"/>
</dbReference>
<organism evidence="16 17">
    <name type="scientific">Buchnera aphidicola</name>
    <name type="common">Hyperomyzus lactucae</name>
    <dbReference type="NCBI Taxonomy" id="1241860"/>
    <lineage>
        <taxon>Bacteria</taxon>
        <taxon>Pseudomonadati</taxon>
        <taxon>Pseudomonadota</taxon>
        <taxon>Gammaproteobacteria</taxon>
        <taxon>Enterobacterales</taxon>
        <taxon>Erwiniaceae</taxon>
        <taxon>Buchnera</taxon>
    </lineage>
</organism>
<feature type="active site" description="Proton donor/acceptor" evidence="13">
    <location>
        <position position="158"/>
    </location>
</feature>
<dbReference type="CDD" id="cd02274">
    <property type="entry name" value="DHDPR_N"/>
    <property type="match status" value="1"/>
</dbReference>
<dbReference type="FunFam" id="3.30.360.10:FF:000004">
    <property type="entry name" value="4-hydroxy-tetrahydrodipicolinate reductase"/>
    <property type="match status" value="1"/>
</dbReference>
<evidence type="ECO:0000313" key="16">
    <source>
        <dbReference type="EMBL" id="QCI20883.1"/>
    </source>
</evidence>
<evidence type="ECO:0000256" key="2">
    <source>
        <dbReference type="ARBA" id="ARBA00022490"/>
    </source>
</evidence>
<dbReference type="Proteomes" id="UP000298738">
    <property type="component" value="Chromosome"/>
</dbReference>
<keyword evidence="2 13" id="KW-0963">Cytoplasm</keyword>
<dbReference type="GO" id="GO:0019877">
    <property type="term" value="P:diaminopimelate biosynthetic process"/>
    <property type="evidence" value="ECO:0007669"/>
    <property type="project" value="UniProtKB-UniRule"/>
</dbReference>
<evidence type="ECO:0000256" key="8">
    <source>
        <dbReference type="ARBA" id="ARBA00023154"/>
    </source>
</evidence>
<keyword evidence="8 13" id="KW-0457">Lysine biosynthesis</keyword>
<comment type="caution">
    <text evidence="13">Was originally thought to be a dihydrodipicolinate reductase (DHDPR), catalyzing the conversion of dihydrodipicolinate to tetrahydrodipicolinate. However, it was shown in E.coli that the substrate of the enzymatic reaction is not dihydrodipicolinate (DHDP) but in fact (2S,4S)-4-hydroxy-2,3,4,5-tetrahydrodipicolinic acid (HTPA), the product released by the DapA-catalyzed reaction.</text>
</comment>
<comment type="subcellular location">
    <subcellularLocation>
        <location evidence="13">Cytoplasm</location>
    </subcellularLocation>
</comment>
<reference evidence="16 17" key="2">
    <citation type="submission" date="2019-05" db="EMBL/GenBank/DDBJ databases">
        <title>Genome evolution of the obligate endosymbiont Buchnera aphidicola.</title>
        <authorList>
            <person name="Moran N.A."/>
        </authorList>
    </citation>
    <scope>NUCLEOTIDE SEQUENCE [LARGE SCALE GENOMIC DNA]</scope>
    <source>
        <strain evidence="16 17">Hla</strain>
    </source>
</reference>
<evidence type="ECO:0000256" key="11">
    <source>
        <dbReference type="ARBA" id="ARBA00049080"/>
    </source>
</evidence>
<dbReference type="InterPro" id="IPR036291">
    <property type="entry name" value="NAD(P)-bd_dom_sf"/>
</dbReference>
<feature type="binding site" evidence="13">
    <location>
        <begin position="101"/>
        <end position="103"/>
    </location>
    <ligand>
        <name>NAD(+)</name>
        <dbReference type="ChEBI" id="CHEBI:57540"/>
    </ligand>
</feature>
<evidence type="ECO:0000256" key="9">
    <source>
        <dbReference type="ARBA" id="ARBA00037922"/>
    </source>
</evidence>
<evidence type="ECO:0000259" key="14">
    <source>
        <dbReference type="Pfam" id="PF01113"/>
    </source>
</evidence>
<dbReference type="AlphaFoldDB" id="A0A4D6XW09"/>
<keyword evidence="7 13" id="KW-0520">NAD</keyword>
<dbReference type="GO" id="GO:0005829">
    <property type="term" value="C:cytosol"/>
    <property type="evidence" value="ECO:0007669"/>
    <property type="project" value="TreeGrafter"/>
</dbReference>
<evidence type="ECO:0000313" key="17">
    <source>
        <dbReference type="Proteomes" id="UP000298738"/>
    </source>
</evidence>
<comment type="function">
    <text evidence="13">Catalyzes the conversion of 4-hydroxy-tetrahydrodipicolinate (HTPA) to tetrahydrodipicolinate.</text>
</comment>
<comment type="catalytic activity">
    <reaction evidence="12 13">
        <text>(S)-2,3,4,5-tetrahydrodipicolinate + NAD(+) + H2O = (2S,4S)-4-hydroxy-2,3,4,5-tetrahydrodipicolinate + NADH + H(+)</text>
        <dbReference type="Rhea" id="RHEA:35323"/>
        <dbReference type="ChEBI" id="CHEBI:15377"/>
        <dbReference type="ChEBI" id="CHEBI:15378"/>
        <dbReference type="ChEBI" id="CHEBI:16845"/>
        <dbReference type="ChEBI" id="CHEBI:57540"/>
        <dbReference type="ChEBI" id="CHEBI:57945"/>
        <dbReference type="ChEBI" id="CHEBI:67139"/>
        <dbReference type="EC" id="1.17.1.8"/>
    </reaction>
</comment>
<dbReference type="InterPro" id="IPR022664">
    <property type="entry name" value="DapB_N_CS"/>
</dbReference>
<feature type="binding site" evidence="13">
    <location>
        <position position="39"/>
    </location>
    <ligand>
        <name>NADP(+)</name>
        <dbReference type="ChEBI" id="CHEBI:58349"/>
    </ligand>
</feature>
<evidence type="ECO:0000256" key="13">
    <source>
        <dbReference type="HAMAP-Rule" id="MF_00102"/>
    </source>
</evidence>
<dbReference type="Pfam" id="PF01113">
    <property type="entry name" value="DapB_N"/>
    <property type="match status" value="1"/>
</dbReference>
<accession>A0A4D6XW09</accession>
<feature type="domain" description="Dihydrodipicolinate reductase N-terminal" evidence="14">
    <location>
        <begin position="6"/>
        <end position="128"/>
    </location>
</feature>
<dbReference type="PIRSF" id="PIRSF000161">
    <property type="entry name" value="DHPR"/>
    <property type="match status" value="1"/>
</dbReference>
<evidence type="ECO:0000256" key="6">
    <source>
        <dbReference type="ARBA" id="ARBA00023002"/>
    </source>
</evidence>
<keyword evidence="6 13" id="KW-0560">Oxidoreductase</keyword>
<dbReference type="OrthoDB" id="9790352at2"/>
<protein>
    <recommendedName>
        <fullName evidence="10 13">4-hydroxy-tetrahydrodipicolinate reductase</fullName>
        <shortName evidence="13">HTPA reductase</shortName>
        <ecNumber evidence="10 13">1.17.1.8</ecNumber>
    </recommendedName>
</protein>
<evidence type="ECO:0000256" key="5">
    <source>
        <dbReference type="ARBA" id="ARBA00022915"/>
    </source>
</evidence>
<dbReference type="PANTHER" id="PTHR20836:SF0">
    <property type="entry name" value="4-HYDROXY-TETRAHYDRODIPICOLINATE REDUCTASE 1, CHLOROPLASTIC-RELATED"/>
    <property type="match status" value="1"/>
</dbReference>
<comment type="subunit">
    <text evidence="13">Homotetramer.</text>
</comment>
<evidence type="ECO:0000256" key="12">
    <source>
        <dbReference type="ARBA" id="ARBA00049396"/>
    </source>
</evidence>
<dbReference type="PANTHER" id="PTHR20836">
    <property type="entry name" value="DIHYDRODIPICOLINATE REDUCTASE"/>
    <property type="match status" value="1"/>
</dbReference>
<feature type="binding site" evidence="13">
    <location>
        <begin position="168"/>
        <end position="169"/>
    </location>
    <ligand>
        <name>(S)-2,3,4,5-tetrahydrodipicolinate</name>
        <dbReference type="ChEBI" id="CHEBI:16845"/>
    </ligand>
</feature>
<dbReference type="InterPro" id="IPR000846">
    <property type="entry name" value="DapB_N"/>
</dbReference>
<dbReference type="GO" id="GO:0051287">
    <property type="term" value="F:NAD binding"/>
    <property type="evidence" value="ECO:0007669"/>
    <property type="project" value="UniProtKB-UniRule"/>
</dbReference>
<dbReference type="GO" id="GO:0016726">
    <property type="term" value="F:oxidoreductase activity, acting on CH or CH2 groups, NAD or NADP as acceptor"/>
    <property type="evidence" value="ECO:0007669"/>
    <property type="project" value="UniProtKB-UniRule"/>
</dbReference>
<feature type="domain" description="Dihydrodipicolinate reductase C-terminal" evidence="15">
    <location>
        <begin position="131"/>
        <end position="267"/>
    </location>
</feature>
<reference evidence="16 17" key="1">
    <citation type="submission" date="2018-12" db="EMBL/GenBank/DDBJ databases">
        <authorList>
            <person name="Chong R.A."/>
        </authorList>
    </citation>
    <scope>NUCLEOTIDE SEQUENCE [LARGE SCALE GENOMIC DNA]</scope>
    <source>
        <strain evidence="16 17">Hla</strain>
    </source>
</reference>